<dbReference type="InterPro" id="IPR012919">
    <property type="entry name" value="SUN_dom"/>
</dbReference>
<dbReference type="Gene3D" id="2.60.120.260">
    <property type="entry name" value="Galactose-binding domain-like"/>
    <property type="match status" value="1"/>
</dbReference>
<feature type="region of interest" description="Disordered" evidence="5">
    <location>
        <begin position="297"/>
        <end position="456"/>
    </location>
</feature>
<dbReference type="PROSITE" id="PS51469">
    <property type="entry name" value="SUN"/>
    <property type="match status" value="1"/>
</dbReference>
<dbReference type="PANTHER" id="PTHR12953:SF0">
    <property type="entry name" value="SUN DOMAIN-CONTAINING OSSIFICATION FACTOR"/>
    <property type="match status" value="1"/>
</dbReference>
<feature type="compositionally biased region" description="Basic and acidic residues" evidence="5">
    <location>
        <begin position="86"/>
        <end position="98"/>
    </location>
</feature>
<accession>A0AAD7K212</accession>
<evidence type="ECO:0000313" key="9">
    <source>
        <dbReference type="Proteomes" id="UP001215280"/>
    </source>
</evidence>
<dbReference type="GO" id="GO:0012505">
    <property type="term" value="C:endomembrane system"/>
    <property type="evidence" value="ECO:0007669"/>
    <property type="project" value="UniProtKB-SubCell"/>
</dbReference>
<name>A0AAD7K212_9AGAR</name>
<sequence>MARMFLFLPPALVALILASPALAVPRSFNDPFKALAARVVKPPEPPICCLTPLPPTELPQDDVLLSFEEWKEKRFAMQTLVQAKEKEKDVVSGERTVDGGDADTPAAEVPSSPAAPQDAPHFRVPVTDRFNYASLDCSARVHTSHRSAKSPASILSSKRDRYMLSPCRPPKGEQQFVVVELCEDIRIDTVQLANFEFFSGVFKDFTVSVSKTYTTDPEGWTFASTHTAKNIRVVQSFHLPTSLRDFYRYIRIDFHSHYSNEYYCPISLLRVYGLTHLEEYKWDIWETESRARTHLAAPSPPLEVNEPEPAPAPDPVRIPASYAEYMDAAATEREREVAQEAATAEQGDQTSSQDGGDAETASPGSSDARGQGEPVLIPPPATSESSEAAESTTTGSLPTTTPELAPHQPGSELPFAPADTKASTTAESTSPSNGSDATVPAPSDVSPGTALGTGAMTSGGSTVSALATTSVAPAPINGGESIYRTIMNRLAALEANHTLYARYVEEHTGAVREMLRRVGEDLGRADGVGKAQAQMHARTLREWERQRSQGEAEYRELMRRVEYLSDEIVLEKRLGIAQLLLLLAVLVFMTLTRGSRGESVMAPLPSVSRVALRAWGRRHLSLKSLSGSGEGDWDWVGRLKSRSRSPTAAQNPHAKDDPPSSIKLEFPAAPAADEEKPVVGASPGAPGVRSSKPKPTPPRLNLYNSVARPRSRTRSIGSNTILYDSPRAHSRTPTLARTPYRRPATPTQGQGRHTPAHAHAQYTPSRAQHTPLPMQQSLSQGHAPRSARRWARTAHLHELRGGGGGGTPTAARTRESVVSLGEDRDVFASPVRGGDVGGGRGGLSPSPPKLDLGVVMDDAGEGDSWVDTDEGSEMEMEVEVAVDRAADGGVNSPWTERVNVEQVAVGA</sequence>
<feature type="chain" id="PRO_5042025165" evidence="6">
    <location>
        <begin position="24"/>
        <end position="907"/>
    </location>
</feature>
<dbReference type="Proteomes" id="UP001215280">
    <property type="component" value="Unassembled WGS sequence"/>
</dbReference>
<evidence type="ECO:0000259" key="7">
    <source>
        <dbReference type="PROSITE" id="PS51469"/>
    </source>
</evidence>
<dbReference type="EMBL" id="JARJLG010000011">
    <property type="protein sequence ID" value="KAJ7776803.1"/>
    <property type="molecule type" value="Genomic_DNA"/>
</dbReference>
<dbReference type="InterPro" id="IPR008979">
    <property type="entry name" value="Galactose-bd-like_sf"/>
</dbReference>
<dbReference type="GO" id="GO:0034975">
    <property type="term" value="P:protein folding in endoplasmic reticulum"/>
    <property type="evidence" value="ECO:0007669"/>
    <property type="project" value="TreeGrafter"/>
</dbReference>
<feature type="compositionally biased region" description="Low complexity" evidence="5">
    <location>
        <begin position="382"/>
        <end position="404"/>
    </location>
</feature>
<feature type="compositionally biased region" description="Polar residues" evidence="5">
    <location>
        <begin position="762"/>
        <end position="780"/>
    </location>
</feature>
<dbReference type="AlphaFoldDB" id="A0AAD7K212"/>
<gene>
    <name evidence="8" type="ORF">DFH07DRAFT_978939</name>
</gene>
<dbReference type="SUPFAM" id="SSF49785">
    <property type="entry name" value="Galactose-binding domain-like"/>
    <property type="match status" value="1"/>
</dbReference>
<dbReference type="GO" id="GO:0005737">
    <property type="term" value="C:cytoplasm"/>
    <property type="evidence" value="ECO:0007669"/>
    <property type="project" value="TreeGrafter"/>
</dbReference>
<keyword evidence="9" id="KW-1185">Reference proteome</keyword>
<keyword evidence="6" id="KW-0732">Signal</keyword>
<feature type="region of interest" description="Disordered" evidence="5">
    <location>
        <begin position="642"/>
        <end position="790"/>
    </location>
</feature>
<comment type="caution">
    <text evidence="8">The sequence shown here is derived from an EMBL/GenBank/DDBJ whole genome shotgun (WGS) entry which is preliminary data.</text>
</comment>
<evidence type="ECO:0000256" key="1">
    <source>
        <dbReference type="ARBA" id="ARBA00004308"/>
    </source>
</evidence>
<keyword evidence="3" id="KW-1133">Transmembrane helix</keyword>
<protein>
    <submittedName>
        <fullName evidence="8">UNC-like C-terminal-domain-containing protein</fullName>
    </submittedName>
</protein>
<evidence type="ECO:0000313" key="8">
    <source>
        <dbReference type="EMBL" id="KAJ7776803.1"/>
    </source>
</evidence>
<proteinExistence type="predicted"/>
<evidence type="ECO:0000256" key="4">
    <source>
        <dbReference type="ARBA" id="ARBA00023136"/>
    </source>
</evidence>
<evidence type="ECO:0000256" key="5">
    <source>
        <dbReference type="SAM" id="MobiDB-lite"/>
    </source>
</evidence>
<feature type="compositionally biased region" description="Polar residues" evidence="5">
    <location>
        <begin position="421"/>
        <end position="436"/>
    </location>
</feature>
<evidence type="ECO:0000256" key="3">
    <source>
        <dbReference type="ARBA" id="ARBA00022989"/>
    </source>
</evidence>
<feature type="region of interest" description="Disordered" evidence="5">
    <location>
        <begin position="86"/>
        <end position="120"/>
    </location>
</feature>
<evidence type="ECO:0000256" key="6">
    <source>
        <dbReference type="SAM" id="SignalP"/>
    </source>
</evidence>
<comment type="subcellular location">
    <subcellularLocation>
        <location evidence="1">Endomembrane system</location>
    </subcellularLocation>
</comment>
<feature type="domain" description="SUN" evidence="7">
    <location>
        <begin position="105"/>
        <end position="276"/>
    </location>
</feature>
<organism evidence="8 9">
    <name type="scientific">Mycena maculata</name>
    <dbReference type="NCBI Taxonomy" id="230809"/>
    <lineage>
        <taxon>Eukaryota</taxon>
        <taxon>Fungi</taxon>
        <taxon>Dikarya</taxon>
        <taxon>Basidiomycota</taxon>
        <taxon>Agaricomycotina</taxon>
        <taxon>Agaricomycetes</taxon>
        <taxon>Agaricomycetidae</taxon>
        <taxon>Agaricales</taxon>
        <taxon>Marasmiineae</taxon>
        <taxon>Mycenaceae</taxon>
        <taxon>Mycena</taxon>
    </lineage>
</organism>
<feature type="signal peptide" evidence="6">
    <location>
        <begin position="1"/>
        <end position="23"/>
    </location>
</feature>
<dbReference type="Pfam" id="PF07738">
    <property type="entry name" value="Sad1_UNC"/>
    <property type="match status" value="1"/>
</dbReference>
<dbReference type="InterPro" id="IPR045120">
    <property type="entry name" value="Suco/Slp1-like"/>
</dbReference>
<keyword evidence="2" id="KW-0812">Transmembrane</keyword>
<keyword evidence="4" id="KW-0472">Membrane</keyword>
<feature type="region of interest" description="Disordered" evidence="5">
    <location>
        <begin position="828"/>
        <end position="849"/>
    </location>
</feature>
<evidence type="ECO:0000256" key="2">
    <source>
        <dbReference type="ARBA" id="ARBA00022692"/>
    </source>
</evidence>
<dbReference type="PANTHER" id="PTHR12953">
    <property type="entry name" value="MEMBRANE PROTEIN CH1 RELATED"/>
    <property type="match status" value="1"/>
</dbReference>
<dbReference type="GO" id="GO:0016020">
    <property type="term" value="C:membrane"/>
    <property type="evidence" value="ECO:0007669"/>
    <property type="project" value="InterPro"/>
</dbReference>
<feature type="compositionally biased region" description="Low complexity" evidence="5">
    <location>
        <begin position="105"/>
        <end position="116"/>
    </location>
</feature>
<reference evidence="8" key="1">
    <citation type="submission" date="2023-03" db="EMBL/GenBank/DDBJ databases">
        <title>Massive genome expansion in bonnet fungi (Mycena s.s.) driven by repeated elements and novel gene families across ecological guilds.</title>
        <authorList>
            <consortium name="Lawrence Berkeley National Laboratory"/>
            <person name="Harder C.B."/>
            <person name="Miyauchi S."/>
            <person name="Viragh M."/>
            <person name="Kuo A."/>
            <person name="Thoen E."/>
            <person name="Andreopoulos B."/>
            <person name="Lu D."/>
            <person name="Skrede I."/>
            <person name="Drula E."/>
            <person name="Henrissat B."/>
            <person name="Morin E."/>
            <person name="Kohler A."/>
            <person name="Barry K."/>
            <person name="LaButti K."/>
            <person name="Morin E."/>
            <person name="Salamov A."/>
            <person name="Lipzen A."/>
            <person name="Mereny Z."/>
            <person name="Hegedus B."/>
            <person name="Baldrian P."/>
            <person name="Stursova M."/>
            <person name="Weitz H."/>
            <person name="Taylor A."/>
            <person name="Grigoriev I.V."/>
            <person name="Nagy L.G."/>
            <person name="Martin F."/>
            <person name="Kauserud H."/>
        </authorList>
    </citation>
    <scope>NUCLEOTIDE SEQUENCE</scope>
    <source>
        <strain evidence="8">CBHHK188m</strain>
    </source>
</reference>